<evidence type="ECO:0000256" key="3">
    <source>
        <dbReference type="ARBA" id="ARBA00022777"/>
    </source>
</evidence>
<keyword evidence="4 5" id="KW-0067">ATP-binding</keyword>
<dbReference type="CDD" id="cd14014">
    <property type="entry name" value="STKc_PknB_like"/>
    <property type="match status" value="1"/>
</dbReference>
<dbReference type="InterPro" id="IPR015943">
    <property type="entry name" value="WD40/YVTN_repeat-like_dom_sf"/>
</dbReference>
<dbReference type="InterPro" id="IPR017441">
    <property type="entry name" value="Protein_kinase_ATP_BS"/>
</dbReference>
<sequence length="752" mass="79645">MPLRKDDPKSVGGYRLVDRLGSGGMGIVYRGRSRSGREVAVKVVHAHHAEDAVFRARFRQEIAAVRKVSGAFTAPVVDADPEALRPWMATQYVPGRSLADRIREQGALRPAELRRLALGLVEALRDIHRAGVVHRDLKPANVLMAEDGPRVIDFGISRAVENHNTLTETGQMIGTPPFMSPEQFTDARTVEPASDVFSLGALLVFCATGRGPFDADSPYLTAFRVVHEAPVLDGVVQPLRAVLEHCLTKEAADRPGLDELAKEFADALPEPDPGEPLTVTLRADALRTVGETSSGADPVAMTKLPGRIRRIGRWGRRARPLLVTAGTVGAVALGLLWYIRLGPGFADTPRTASSATSAGSRWAAVPTGWQPWQTTMFKPAPRGEVKALGKGSGAPGDATCGTYADAVYCAGNDILPVRLDGRTGRTVWRASIGSDAGLNNFTLLGVRDGAMLVRQAVYSNDAKSTSVSVVALDTASGNQLWARRMNDTSIDLTLSGDLVLTADPGGRLVTARNPRTGGDRWSVQLPADAYCQFVAIGTGLYEHCFPESETRAAVLLKLDRSDGSVLKRLKTPNLSGMLGVVNGKEAFVVGGGGSGSGPVRPVDLKFGRILLVDPDTGAATTTKLAKTYDGSVTLAAGTLWITEANGRVSAVSPLSGKELWQTRTDAEGSGRPVYDAATRTLYLVSTSGRVAALDARKGALLWQTDAHADQLAGADVVKSGVLPYGGALIAVTPDGTVFSLDPAHPERKPVSG</sequence>
<dbReference type="Pfam" id="PF13360">
    <property type="entry name" value="PQQ_2"/>
    <property type="match status" value="2"/>
</dbReference>
<proteinExistence type="predicted"/>
<dbReference type="Gene3D" id="1.10.510.10">
    <property type="entry name" value="Transferase(Phosphotransferase) domain 1"/>
    <property type="match status" value="1"/>
</dbReference>
<dbReference type="PANTHER" id="PTHR43289">
    <property type="entry name" value="MITOGEN-ACTIVATED PROTEIN KINASE KINASE KINASE 20-RELATED"/>
    <property type="match status" value="1"/>
</dbReference>
<dbReference type="Proteomes" id="UP001108029">
    <property type="component" value="Unassembled WGS sequence"/>
</dbReference>
<dbReference type="InterPro" id="IPR018391">
    <property type="entry name" value="PQQ_b-propeller_rpt"/>
</dbReference>
<keyword evidence="2 5" id="KW-0547">Nucleotide-binding</keyword>
<dbReference type="GO" id="GO:0004674">
    <property type="term" value="F:protein serine/threonine kinase activity"/>
    <property type="evidence" value="ECO:0007669"/>
    <property type="project" value="TreeGrafter"/>
</dbReference>
<protein>
    <submittedName>
        <fullName evidence="7">Protein kinase</fullName>
    </submittedName>
</protein>
<keyword evidence="8" id="KW-1185">Reference proteome</keyword>
<keyword evidence="1" id="KW-0808">Transferase</keyword>
<organism evidence="7 8">
    <name type="scientific">Streptomyces guryensis</name>
    <dbReference type="NCBI Taxonomy" id="2886947"/>
    <lineage>
        <taxon>Bacteria</taxon>
        <taxon>Bacillati</taxon>
        <taxon>Actinomycetota</taxon>
        <taxon>Actinomycetes</taxon>
        <taxon>Kitasatosporales</taxon>
        <taxon>Streptomycetaceae</taxon>
        <taxon>Streptomyces</taxon>
    </lineage>
</organism>
<dbReference type="InterPro" id="IPR000719">
    <property type="entry name" value="Prot_kinase_dom"/>
</dbReference>
<reference evidence="7" key="1">
    <citation type="submission" date="2021-12" db="EMBL/GenBank/DDBJ databases">
        <authorList>
            <person name="Lee J.-H."/>
            <person name="Kim S.-B."/>
        </authorList>
    </citation>
    <scope>NUCLEOTIDE SEQUENCE</scope>
    <source>
        <strain evidence="7">NR30</strain>
    </source>
</reference>
<name>A0A9Q3VL11_9ACTN</name>
<evidence type="ECO:0000259" key="6">
    <source>
        <dbReference type="PROSITE" id="PS50011"/>
    </source>
</evidence>
<dbReference type="Gene3D" id="2.130.10.10">
    <property type="entry name" value="YVTN repeat-like/Quinoprotein amine dehydrogenase"/>
    <property type="match status" value="2"/>
</dbReference>
<keyword evidence="3 7" id="KW-0418">Kinase</keyword>
<evidence type="ECO:0000313" key="8">
    <source>
        <dbReference type="Proteomes" id="UP001108029"/>
    </source>
</evidence>
<feature type="domain" description="Protein kinase" evidence="6">
    <location>
        <begin position="14"/>
        <end position="268"/>
    </location>
</feature>
<dbReference type="SUPFAM" id="SSF50998">
    <property type="entry name" value="Quinoprotein alcohol dehydrogenase-like"/>
    <property type="match status" value="2"/>
</dbReference>
<dbReference type="PROSITE" id="PS50011">
    <property type="entry name" value="PROTEIN_KINASE_DOM"/>
    <property type="match status" value="1"/>
</dbReference>
<dbReference type="SMART" id="SM00220">
    <property type="entry name" value="S_TKc"/>
    <property type="match status" value="1"/>
</dbReference>
<dbReference type="SMART" id="SM00564">
    <property type="entry name" value="PQQ"/>
    <property type="match status" value="5"/>
</dbReference>
<dbReference type="PROSITE" id="PS00107">
    <property type="entry name" value="PROTEIN_KINASE_ATP"/>
    <property type="match status" value="1"/>
</dbReference>
<evidence type="ECO:0000256" key="4">
    <source>
        <dbReference type="ARBA" id="ARBA00022840"/>
    </source>
</evidence>
<dbReference type="SUPFAM" id="SSF56112">
    <property type="entry name" value="Protein kinase-like (PK-like)"/>
    <property type="match status" value="1"/>
</dbReference>
<dbReference type="RefSeq" id="WP_232648268.1">
    <property type="nucleotide sequence ID" value="NZ_JAJSBI010000004.1"/>
</dbReference>
<evidence type="ECO:0000313" key="7">
    <source>
        <dbReference type="EMBL" id="MCD9874216.1"/>
    </source>
</evidence>
<dbReference type="EMBL" id="JAJSBI010000004">
    <property type="protein sequence ID" value="MCD9874216.1"/>
    <property type="molecule type" value="Genomic_DNA"/>
</dbReference>
<dbReference type="InterPro" id="IPR011009">
    <property type="entry name" value="Kinase-like_dom_sf"/>
</dbReference>
<dbReference type="InterPro" id="IPR008271">
    <property type="entry name" value="Ser/Thr_kinase_AS"/>
</dbReference>
<gene>
    <name evidence="7" type="ORF">LJ657_11100</name>
</gene>
<dbReference type="GO" id="GO:0005524">
    <property type="term" value="F:ATP binding"/>
    <property type="evidence" value="ECO:0007669"/>
    <property type="project" value="UniProtKB-UniRule"/>
</dbReference>
<dbReference type="Pfam" id="PF00069">
    <property type="entry name" value="Pkinase"/>
    <property type="match status" value="1"/>
</dbReference>
<comment type="caution">
    <text evidence="7">The sequence shown here is derived from an EMBL/GenBank/DDBJ whole genome shotgun (WGS) entry which is preliminary data.</text>
</comment>
<accession>A0A9Q3VL11</accession>
<evidence type="ECO:0000256" key="2">
    <source>
        <dbReference type="ARBA" id="ARBA00022741"/>
    </source>
</evidence>
<dbReference type="InterPro" id="IPR011047">
    <property type="entry name" value="Quinoprotein_ADH-like_sf"/>
</dbReference>
<evidence type="ECO:0000256" key="5">
    <source>
        <dbReference type="PROSITE-ProRule" id="PRU10141"/>
    </source>
</evidence>
<dbReference type="Gene3D" id="3.30.200.20">
    <property type="entry name" value="Phosphorylase Kinase, domain 1"/>
    <property type="match status" value="1"/>
</dbReference>
<dbReference type="InterPro" id="IPR002372">
    <property type="entry name" value="PQQ_rpt_dom"/>
</dbReference>
<evidence type="ECO:0000256" key="1">
    <source>
        <dbReference type="ARBA" id="ARBA00022679"/>
    </source>
</evidence>
<dbReference type="PANTHER" id="PTHR43289:SF34">
    <property type="entry name" value="SERINE_THREONINE-PROTEIN KINASE YBDM-RELATED"/>
    <property type="match status" value="1"/>
</dbReference>
<dbReference type="PROSITE" id="PS00108">
    <property type="entry name" value="PROTEIN_KINASE_ST"/>
    <property type="match status" value="1"/>
</dbReference>
<dbReference type="AlphaFoldDB" id="A0A9Q3VL11"/>
<feature type="binding site" evidence="5">
    <location>
        <position position="42"/>
    </location>
    <ligand>
        <name>ATP</name>
        <dbReference type="ChEBI" id="CHEBI:30616"/>
    </ligand>
</feature>